<evidence type="ECO:0000256" key="3">
    <source>
        <dbReference type="ARBA" id="ARBA00022692"/>
    </source>
</evidence>
<evidence type="ECO:0000259" key="7">
    <source>
        <dbReference type="Pfam" id="PF01895"/>
    </source>
</evidence>
<dbReference type="SUPFAM" id="SSF109755">
    <property type="entry name" value="PhoU-like"/>
    <property type="match status" value="1"/>
</dbReference>
<dbReference type="InterPro" id="IPR038078">
    <property type="entry name" value="PhoU-like_sf"/>
</dbReference>
<comment type="subcellular location">
    <subcellularLocation>
        <location evidence="1">Cell membrane</location>
        <topology evidence="1">Multi-pass membrane protein</topology>
    </subcellularLocation>
</comment>
<gene>
    <name evidence="8" type="ORF">BRYFOR_07125</name>
</gene>
<dbReference type="InterPro" id="IPR003841">
    <property type="entry name" value="Na/Pi_transpt"/>
</dbReference>
<feature type="domain" description="PhoU" evidence="7">
    <location>
        <begin position="471"/>
        <end position="553"/>
    </location>
</feature>
<keyword evidence="9" id="KW-1185">Reference proteome</keyword>
<dbReference type="eggNOG" id="COG1283">
    <property type="taxonomic scope" value="Bacteria"/>
</dbReference>
<feature type="transmembrane region" description="Helical" evidence="6">
    <location>
        <begin position="87"/>
        <end position="108"/>
    </location>
</feature>
<dbReference type="OrthoDB" id="9763003at2"/>
<evidence type="ECO:0000256" key="6">
    <source>
        <dbReference type="SAM" id="Phobius"/>
    </source>
</evidence>
<evidence type="ECO:0000256" key="2">
    <source>
        <dbReference type="ARBA" id="ARBA00022475"/>
    </source>
</evidence>
<evidence type="ECO:0000256" key="4">
    <source>
        <dbReference type="ARBA" id="ARBA00022989"/>
    </source>
</evidence>
<feature type="transmembrane region" description="Helical" evidence="6">
    <location>
        <begin position="143"/>
        <end position="162"/>
    </location>
</feature>
<dbReference type="RefSeq" id="WP_006861917.1">
    <property type="nucleotide sequence ID" value="NZ_ACCL02000008.1"/>
</dbReference>
<dbReference type="NCBIfam" id="TIGR00704">
    <property type="entry name" value="NaPi_cotrn_rel"/>
    <property type="match status" value="1"/>
</dbReference>
<proteinExistence type="predicted"/>
<feature type="transmembrane region" description="Helical" evidence="6">
    <location>
        <begin position="254"/>
        <end position="279"/>
    </location>
</feature>
<feature type="transmembrane region" description="Helical" evidence="6">
    <location>
        <begin position="50"/>
        <end position="81"/>
    </location>
</feature>
<dbReference type="Pfam" id="PF01895">
    <property type="entry name" value="PhoU"/>
    <property type="match status" value="2"/>
</dbReference>
<dbReference type="InterPro" id="IPR026022">
    <property type="entry name" value="PhoU_dom"/>
</dbReference>
<keyword evidence="2" id="KW-1003">Cell membrane</keyword>
<feature type="transmembrane region" description="Helical" evidence="6">
    <location>
        <begin position="291"/>
        <end position="311"/>
    </location>
</feature>
<dbReference type="EMBL" id="ACCL02000008">
    <property type="protein sequence ID" value="EET61057.1"/>
    <property type="molecule type" value="Genomic_DNA"/>
</dbReference>
<dbReference type="PANTHER" id="PTHR10010">
    <property type="entry name" value="SOLUTE CARRIER FAMILY 34 SODIUM PHOSPHATE , MEMBER 2-RELATED"/>
    <property type="match status" value="1"/>
</dbReference>
<dbReference type="InterPro" id="IPR004633">
    <property type="entry name" value="NaPi_cotrn-rel/YqeW-like"/>
</dbReference>
<dbReference type="GO" id="GO:0005436">
    <property type="term" value="F:sodium:phosphate symporter activity"/>
    <property type="evidence" value="ECO:0007669"/>
    <property type="project" value="InterPro"/>
</dbReference>
<keyword evidence="4 6" id="KW-1133">Transmembrane helix</keyword>
<evidence type="ECO:0000256" key="5">
    <source>
        <dbReference type="ARBA" id="ARBA00023136"/>
    </source>
</evidence>
<accession>C6LES4</accession>
<keyword evidence="5 6" id="KW-0472">Membrane</keyword>
<evidence type="ECO:0000256" key="1">
    <source>
        <dbReference type="ARBA" id="ARBA00004651"/>
    </source>
</evidence>
<dbReference type="PANTHER" id="PTHR10010:SF46">
    <property type="entry name" value="SODIUM-DEPENDENT PHOSPHATE TRANSPORT PROTEIN 2B"/>
    <property type="match status" value="1"/>
</dbReference>
<feature type="domain" description="PhoU" evidence="7">
    <location>
        <begin position="364"/>
        <end position="450"/>
    </location>
</feature>
<dbReference type="AlphaFoldDB" id="C6LES4"/>
<dbReference type="Proteomes" id="UP000005561">
    <property type="component" value="Unassembled WGS sequence"/>
</dbReference>
<feature type="transmembrane region" description="Helical" evidence="6">
    <location>
        <begin position="174"/>
        <end position="199"/>
    </location>
</feature>
<evidence type="ECO:0000313" key="8">
    <source>
        <dbReference type="EMBL" id="EET61057.1"/>
    </source>
</evidence>
<reference evidence="8" key="1">
    <citation type="submission" date="2009-07" db="EMBL/GenBank/DDBJ databases">
        <authorList>
            <person name="Weinstock G."/>
            <person name="Sodergren E."/>
            <person name="Clifton S."/>
            <person name="Fulton L."/>
            <person name="Fulton B."/>
            <person name="Courtney L."/>
            <person name="Fronick C."/>
            <person name="Harrison M."/>
            <person name="Strong C."/>
            <person name="Farmer C."/>
            <person name="Delahaunty K."/>
            <person name="Markovic C."/>
            <person name="Hall O."/>
            <person name="Minx P."/>
            <person name="Tomlinson C."/>
            <person name="Mitreva M."/>
            <person name="Nelson J."/>
            <person name="Hou S."/>
            <person name="Wollam A."/>
            <person name="Pepin K.H."/>
            <person name="Johnson M."/>
            <person name="Bhonagiri V."/>
            <person name="Nash W.E."/>
            <person name="Warren W."/>
            <person name="Chinwalla A."/>
            <person name="Mardis E.R."/>
            <person name="Wilson R.K."/>
        </authorList>
    </citation>
    <scope>NUCLEOTIDE SEQUENCE [LARGE SCALE GENOMIC DNA]</scope>
    <source>
        <strain evidence="8">DSM 14469</strain>
    </source>
</reference>
<evidence type="ECO:0000313" key="9">
    <source>
        <dbReference type="Proteomes" id="UP000005561"/>
    </source>
</evidence>
<dbReference type="Gene3D" id="1.20.58.220">
    <property type="entry name" value="Phosphate transport system protein phou homolog 2, domain 2"/>
    <property type="match status" value="1"/>
</dbReference>
<name>C6LES4_9FIRM</name>
<feature type="transmembrane region" description="Helical" evidence="6">
    <location>
        <begin position="120"/>
        <end position="137"/>
    </location>
</feature>
<organism evidence="8 9">
    <name type="scientific">Marvinbryantia formatexigens DSM 14469</name>
    <dbReference type="NCBI Taxonomy" id="478749"/>
    <lineage>
        <taxon>Bacteria</taxon>
        <taxon>Bacillati</taxon>
        <taxon>Bacillota</taxon>
        <taxon>Clostridia</taxon>
        <taxon>Lachnospirales</taxon>
        <taxon>Lachnospiraceae</taxon>
        <taxon>Marvinbryantia</taxon>
    </lineage>
</organism>
<dbReference type="GO" id="GO:0005886">
    <property type="term" value="C:plasma membrane"/>
    <property type="evidence" value="ECO:0007669"/>
    <property type="project" value="UniProtKB-SubCell"/>
</dbReference>
<comment type="caution">
    <text evidence="8">The sequence shown here is derived from an EMBL/GenBank/DDBJ whole genome shotgun (WGS) entry which is preliminary data.</text>
</comment>
<dbReference type="GO" id="GO:0044341">
    <property type="term" value="P:sodium-dependent phosphate transport"/>
    <property type="evidence" value="ECO:0007669"/>
    <property type="project" value="InterPro"/>
</dbReference>
<dbReference type="NCBIfam" id="NF037997">
    <property type="entry name" value="Na_Pi_symport"/>
    <property type="match status" value="1"/>
</dbReference>
<dbReference type="STRING" id="168384.SAMN05660368_00270"/>
<sequence length="559" mass="60116">MSIDDISNLFTFVGGLGMFLYGMHGMSSGIQKSAGSKMQELLGILTNNRLVAVLVGAALTAIIQSSGATTVMVIGFVNAGIMNLSQAVGIVMGANIGTCITAWIVSLGQVGDSFKALSPSLYAPLMVGIGAFLIMFAKKPKKQIYGEILIGLGLLFIGLDFMGGSAKKYMDLPIIADAFIMFGNNPLLGIAIGTIITAIMQSSSASVGVLQTLAATSGAVTTGAAIYISLGSNIGSCLTAILSSFGTSRNAKRVAAIHLIYNIIGAVVFGTLCYVFFLFFPELAHRSIDSVGISIFHTGFKVACTIMLFPFAEKLVALSGMVVKEDAGADVAADDEKTVTLRHLDRRILKSPDFAVENAVKEVVHMGEITSENLCNACKVVMSFDGELVKKIYETEKTINAMEELITEYLVEIDNLSLTVEQHDIVKNLFYSVSDIERVGDHVENIVEIIDVKEGGERVSFSQEALGEMAEIMGLVKDAFSCAINARRKISIEDAALVGKYEEKVDDMEEELRDKHIERLSKQLCNPTNGVAFLDILSNLERISDHAYNLAGYVMSEHE</sequence>
<feature type="transmembrane region" description="Helical" evidence="6">
    <location>
        <begin position="6"/>
        <end position="30"/>
    </location>
</feature>
<dbReference type="Pfam" id="PF02690">
    <property type="entry name" value="Na_Pi_cotrans"/>
    <property type="match status" value="2"/>
</dbReference>
<protein>
    <submittedName>
        <fullName evidence="8">Na/Pi-cotransporter II-like protein</fullName>
    </submittedName>
</protein>
<keyword evidence="3 6" id="KW-0812">Transmembrane</keyword>